<dbReference type="EMBL" id="FWXJ01000011">
    <property type="protein sequence ID" value="SMC66692.1"/>
    <property type="molecule type" value="Genomic_DNA"/>
</dbReference>
<keyword evidence="4 6" id="KW-1133">Transmembrane helix</keyword>
<feature type="compositionally biased region" description="Polar residues" evidence="7">
    <location>
        <begin position="41"/>
        <end position="71"/>
    </location>
</feature>
<dbReference type="Pfam" id="PF12221">
    <property type="entry name" value="HflK_N"/>
    <property type="match status" value="1"/>
</dbReference>
<keyword evidence="3 6" id="KW-0812">Transmembrane</keyword>
<name>A0A1W2B1T8_9BURK</name>
<protein>
    <recommendedName>
        <fullName evidence="6">Protein HflK</fullName>
    </recommendedName>
</protein>
<keyword evidence="5 6" id="KW-0472">Membrane</keyword>
<gene>
    <name evidence="9" type="ORF">SAMN06296008_11111</name>
</gene>
<dbReference type="InterPro" id="IPR020980">
    <property type="entry name" value="Membrane_HflK_N"/>
</dbReference>
<comment type="function">
    <text evidence="6">HflC and HflK could encode or regulate a protease.</text>
</comment>
<evidence type="ECO:0000313" key="9">
    <source>
        <dbReference type="EMBL" id="SMC66692.1"/>
    </source>
</evidence>
<feature type="compositionally biased region" description="Polar residues" evidence="7">
    <location>
        <begin position="470"/>
        <end position="501"/>
    </location>
</feature>
<dbReference type="InterPro" id="IPR010201">
    <property type="entry name" value="HflK"/>
</dbReference>
<comment type="similarity">
    <text evidence="2 6">Belongs to the band 7/mec-2 family. HflK subfamily.</text>
</comment>
<dbReference type="PANTHER" id="PTHR43327">
    <property type="entry name" value="STOMATIN-LIKE PROTEIN 2, MITOCHONDRIAL"/>
    <property type="match status" value="1"/>
</dbReference>
<evidence type="ECO:0000256" key="4">
    <source>
        <dbReference type="ARBA" id="ARBA00022989"/>
    </source>
</evidence>
<dbReference type="Gene3D" id="3.30.479.30">
    <property type="entry name" value="Band 7 domain"/>
    <property type="match status" value="1"/>
</dbReference>
<evidence type="ECO:0000256" key="7">
    <source>
        <dbReference type="SAM" id="MobiDB-lite"/>
    </source>
</evidence>
<feature type="compositionally biased region" description="Polar residues" evidence="7">
    <location>
        <begin position="121"/>
        <end position="133"/>
    </location>
</feature>
<feature type="region of interest" description="Disordered" evidence="7">
    <location>
        <begin position="467"/>
        <end position="523"/>
    </location>
</feature>
<dbReference type="GO" id="GO:0008233">
    <property type="term" value="F:peptidase activity"/>
    <property type="evidence" value="ECO:0007669"/>
    <property type="project" value="UniProtKB-KW"/>
</dbReference>
<evidence type="ECO:0000313" key="10">
    <source>
        <dbReference type="Proteomes" id="UP000192708"/>
    </source>
</evidence>
<dbReference type="InterPro" id="IPR036013">
    <property type="entry name" value="Band_7/SPFH_dom_sf"/>
</dbReference>
<dbReference type="GO" id="GO:0016020">
    <property type="term" value="C:membrane"/>
    <property type="evidence" value="ECO:0007669"/>
    <property type="project" value="UniProtKB-SubCell"/>
</dbReference>
<keyword evidence="9" id="KW-0645">Protease</keyword>
<dbReference type="AlphaFoldDB" id="A0A1W2B1T8"/>
<comment type="subcellular location">
    <subcellularLocation>
        <location evidence="1">Membrane</location>
        <topology evidence="1">Single-pass membrane protein</topology>
    </subcellularLocation>
</comment>
<dbReference type="InterPro" id="IPR050710">
    <property type="entry name" value="Band7/mec-2_domain"/>
</dbReference>
<dbReference type="GO" id="GO:0006508">
    <property type="term" value="P:proteolysis"/>
    <property type="evidence" value="ECO:0007669"/>
    <property type="project" value="UniProtKB-KW"/>
</dbReference>
<dbReference type="SMART" id="SM00244">
    <property type="entry name" value="PHB"/>
    <property type="match status" value="1"/>
</dbReference>
<feature type="domain" description="Band 7" evidence="8">
    <location>
        <begin position="179"/>
        <end position="352"/>
    </location>
</feature>
<keyword evidence="10" id="KW-1185">Reference proteome</keyword>
<dbReference type="SUPFAM" id="SSF117892">
    <property type="entry name" value="Band 7/SPFH domain"/>
    <property type="match status" value="1"/>
</dbReference>
<dbReference type="Pfam" id="PF01145">
    <property type="entry name" value="Band_7"/>
    <property type="match status" value="1"/>
</dbReference>
<dbReference type="PANTHER" id="PTHR43327:SF2">
    <property type="entry name" value="MODULATOR OF FTSH PROTEASE HFLK"/>
    <property type="match status" value="1"/>
</dbReference>
<feature type="compositionally biased region" description="Basic and acidic residues" evidence="7">
    <location>
        <begin position="511"/>
        <end position="523"/>
    </location>
</feature>
<organism evidence="9 10">
    <name type="scientific">Polynucleobacter kasalickyi</name>
    <dbReference type="NCBI Taxonomy" id="1938817"/>
    <lineage>
        <taxon>Bacteria</taxon>
        <taxon>Pseudomonadati</taxon>
        <taxon>Pseudomonadota</taxon>
        <taxon>Betaproteobacteria</taxon>
        <taxon>Burkholderiales</taxon>
        <taxon>Burkholderiaceae</taxon>
        <taxon>Polynucleobacter</taxon>
    </lineage>
</organism>
<comment type="subunit">
    <text evidence="6">HflC and HflK may interact to form a multimeric complex.</text>
</comment>
<evidence type="ECO:0000256" key="3">
    <source>
        <dbReference type="ARBA" id="ARBA00022692"/>
    </source>
</evidence>
<reference evidence="9 10" key="1">
    <citation type="submission" date="2017-04" db="EMBL/GenBank/DDBJ databases">
        <authorList>
            <person name="Afonso C.L."/>
            <person name="Miller P.J."/>
            <person name="Scott M.A."/>
            <person name="Spackman E."/>
            <person name="Goraichik I."/>
            <person name="Dimitrov K.M."/>
            <person name="Suarez D.L."/>
            <person name="Swayne D.E."/>
        </authorList>
    </citation>
    <scope>NUCLEOTIDE SEQUENCE [LARGE SCALE GENOMIC DNA]</scope>
    <source>
        <strain evidence="9 10">VK13</strain>
    </source>
</reference>
<sequence>MWSFNEKLNESLMNKILLLRNQFLWALFRFMQVKPQLPLLSQENDSNKGDNGQSTDSSNPPKATKPNNDSKSNQRPEDGPPDLDELWNEFNRKLGSMFGSKNQKPTNSVSDSKPEAPRSEPLSQNYSNNNQKDIGNKAQDWIKRNINNSNKNGQKPNLIFPKLGAGIVLLGIFVVWMFSGIFIVQEGQAGIVLQFGKYKYTTRPGINWRVPYPIQSHEIVNVSNVRSVEIGRSFVIQATNLKDSSMLTEDENIIDVKFAVQYRLKDPTDYLFLNRDPDAAVVQAAETSIREIVGKSKMDDVLYVGRERIGIDLASSIQAILDSYKAGIFITSVNVQNVQPPEQVQASFDDAVKAGQDQERQKNEGQAYANDIVPRAKGAAGRLIEEAEGYKAKVVATAEGDASRFKQIYAEYAKAPQITRDRMYIDVMQQIYQSVTKVIVDTRSSNQLLYLPLDKLIQQVSPRDTVVPTGPSTLNPNSAVQPPSGSVTVPLNSANNPSSGSLPAVPGNLNSDKRDLFRNRERN</sequence>
<dbReference type="Proteomes" id="UP000192708">
    <property type="component" value="Unassembled WGS sequence"/>
</dbReference>
<dbReference type="NCBIfam" id="TIGR01933">
    <property type="entry name" value="hflK"/>
    <property type="match status" value="1"/>
</dbReference>
<dbReference type="InterPro" id="IPR001107">
    <property type="entry name" value="Band_7"/>
</dbReference>
<evidence type="ECO:0000256" key="5">
    <source>
        <dbReference type="ARBA" id="ARBA00023136"/>
    </source>
</evidence>
<proteinExistence type="inferred from homology"/>
<feature type="region of interest" description="Disordered" evidence="7">
    <location>
        <begin position="41"/>
        <end position="133"/>
    </location>
</feature>
<feature type="transmembrane region" description="Helical" evidence="6">
    <location>
        <begin position="163"/>
        <end position="184"/>
    </location>
</feature>
<keyword evidence="9" id="KW-0378">Hydrolase</keyword>
<accession>A0A1W2B1T8</accession>
<evidence type="ECO:0000256" key="6">
    <source>
        <dbReference type="RuleBase" id="RU364113"/>
    </source>
</evidence>
<evidence type="ECO:0000256" key="1">
    <source>
        <dbReference type="ARBA" id="ARBA00004167"/>
    </source>
</evidence>
<evidence type="ECO:0000259" key="8">
    <source>
        <dbReference type="SMART" id="SM00244"/>
    </source>
</evidence>
<dbReference type="STRING" id="1938817.SAMN06296008_11111"/>
<feature type="compositionally biased region" description="Polar residues" evidence="7">
    <location>
        <begin position="99"/>
        <end position="111"/>
    </location>
</feature>
<dbReference type="CDD" id="cd03404">
    <property type="entry name" value="SPFH_HflK"/>
    <property type="match status" value="1"/>
</dbReference>
<evidence type="ECO:0000256" key="2">
    <source>
        <dbReference type="ARBA" id="ARBA00006971"/>
    </source>
</evidence>